<keyword evidence="2" id="KW-1185">Reference proteome</keyword>
<reference evidence="2" key="1">
    <citation type="journal article" date="2017" name="Nat. Microbiol.">
        <title>Global analysis of biosynthetic gene clusters reveals vast potential of secondary metabolite production in Penicillium species.</title>
        <authorList>
            <person name="Nielsen J.C."/>
            <person name="Grijseels S."/>
            <person name="Prigent S."/>
            <person name="Ji B."/>
            <person name="Dainat J."/>
            <person name="Nielsen K.F."/>
            <person name="Frisvad J.C."/>
            <person name="Workman M."/>
            <person name="Nielsen J."/>
        </authorList>
    </citation>
    <scope>NUCLEOTIDE SEQUENCE [LARGE SCALE GENOMIC DNA]</scope>
    <source>
        <strain evidence="2">IBT 14082</strain>
    </source>
</reference>
<accession>A0A1V6S7Y7</accession>
<dbReference type="SUPFAM" id="SSF57924">
    <property type="entry name" value="Inhibitor of apoptosis (IAP) repeat"/>
    <property type="match status" value="1"/>
</dbReference>
<comment type="caution">
    <text evidence="1">The sequence shown here is derived from an EMBL/GenBank/DDBJ whole genome shotgun (WGS) entry which is preliminary data.</text>
</comment>
<protein>
    <submittedName>
        <fullName evidence="1">Uncharacterized protein</fullName>
    </submittedName>
</protein>
<dbReference type="Proteomes" id="UP000191342">
    <property type="component" value="Unassembled WGS sequence"/>
</dbReference>
<dbReference type="EMBL" id="MLQL01000099">
    <property type="protein sequence ID" value="OQE09723.1"/>
    <property type="molecule type" value="Genomic_DNA"/>
</dbReference>
<dbReference type="OrthoDB" id="4367081at2759"/>
<proteinExistence type="predicted"/>
<evidence type="ECO:0000313" key="1">
    <source>
        <dbReference type="EMBL" id="OQE09723.1"/>
    </source>
</evidence>
<evidence type="ECO:0000313" key="2">
    <source>
        <dbReference type="Proteomes" id="UP000191342"/>
    </source>
</evidence>
<dbReference type="Gene3D" id="1.10.1170.10">
    <property type="entry name" value="Inhibitor Of Apoptosis Protein (2mihbC-IAP-1), Chain A"/>
    <property type="match status" value="1"/>
</dbReference>
<dbReference type="AlphaFoldDB" id="A0A1V6S7Y7"/>
<organism evidence="1 2">
    <name type="scientific">Penicillium flavigenum</name>
    <dbReference type="NCBI Taxonomy" id="254877"/>
    <lineage>
        <taxon>Eukaryota</taxon>
        <taxon>Fungi</taxon>
        <taxon>Dikarya</taxon>
        <taxon>Ascomycota</taxon>
        <taxon>Pezizomycotina</taxon>
        <taxon>Eurotiomycetes</taxon>
        <taxon>Eurotiomycetidae</taxon>
        <taxon>Eurotiales</taxon>
        <taxon>Aspergillaceae</taxon>
        <taxon>Penicillium</taxon>
    </lineage>
</organism>
<sequence>MHHSLPIDTRSLFSGLSKLSSSSSYGVSLTFYKHPSSVSCLRELPSSLYQDITHHLDTNSTPALQEAHPNSPPTVLYLQTRNCPHPTRTIYPTTYRPGEFFISTTYSTIAARAQSFGGQELNVITPLQLAQDGFHYQPYPRGGLACCFACQSAQRLDSPQDVPFQEMQNYAAPAPRIRRHTPIFNQRIPSASSQLLAPISLRIANCSRRPALLVLSDGYGGTYFSLAYHPSGLAPVVALPSPPPGLRHPLFWSLLRVLAPASQHDSCDESTAFSGGTSSGDSERAVFAVPGTRRSVATSACRITA</sequence>
<name>A0A1V6S7Y7_9EURO</name>
<gene>
    <name evidence="1" type="ORF">PENFLA_c099G07247</name>
</gene>